<keyword evidence="2" id="KW-1185">Reference proteome</keyword>
<keyword evidence="1" id="KW-0614">Plasmid</keyword>
<dbReference type="Pfam" id="PF13578">
    <property type="entry name" value="Methyltransf_24"/>
    <property type="match status" value="1"/>
</dbReference>
<dbReference type="RefSeq" id="WP_099832059.1">
    <property type="nucleotide sequence ID" value="NZ_CP023739.1"/>
</dbReference>
<dbReference type="Proteomes" id="UP000230709">
    <property type="component" value="Plasmid pOB3b2"/>
</dbReference>
<accession>A0A2D2D792</accession>
<dbReference type="Gene3D" id="3.40.50.150">
    <property type="entry name" value="Vaccinia Virus protein VP39"/>
    <property type="match status" value="1"/>
</dbReference>
<geneLocation type="plasmid" evidence="2">
    <name>pob3b2</name>
</geneLocation>
<reference evidence="2" key="1">
    <citation type="submission" date="2017-10" db="EMBL/GenBank/DDBJ databases">
        <title>Completed PacBio SMRT sequence of Methylosinus trichosporium OB3b reveals presence of a third large plasmid.</title>
        <authorList>
            <person name="Charles T.C."/>
            <person name="Lynch M.D.J."/>
            <person name="Heil J.R."/>
            <person name="Cheng J."/>
        </authorList>
    </citation>
    <scope>NUCLEOTIDE SEQUENCE [LARGE SCALE GENOMIC DNA]</scope>
    <source>
        <strain evidence="2">OB3b</strain>
        <plasmid evidence="2">pob3b2</plasmid>
    </source>
</reference>
<gene>
    <name evidence="1" type="ORF">CQW49_23060</name>
</gene>
<dbReference type="SUPFAM" id="SSF53335">
    <property type="entry name" value="S-adenosyl-L-methionine-dependent methyltransferases"/>
    <property type="match status" value="1"/>
</dbReference>
<evidence type="ECO:0008006" key="3">
    <source>
        <dbReference type="Google" id="ProtNLM"/>
    </source>
</evidence>
<name>A0A2D2D792_METT3</name>
<dbReference type="KEGG" id="mtw:CQW49_23060"/>
<evidence type="ECO:0000313" key="2">
    <source>
        <dbReference type="Proteomes" id="UP000230709"/>
    </source>
</evidence>
<sequence length="408" mass="43267">MVDYPTDFAIPQPSGTFGAYCAGGHRDVEGWLEPSILTAITGFIAFQRAAGLPATFAEIGVHHGRFYLGLALAMGASSRGVAIDVFEAQHLNPDGSGKGNRQAFVSNMARLNVAADRQTIIAHDSRLVSPQQVISALGGQHVSIFSVDGAHTVEYTISDLELAAATIAECGIIIVDDLFNARWPGVIDGVLQWLRSKAGTFEMVVYGDNKGFIARSAVASAYRQMLVSGPARRFGAFHPVVFAGRPSLFARFADPRAAFPLGSDAEGAPEGRVDFCKGGAGAPLLGEGWAMPEKGGVWSIRREAKVALPTSYVARAATPLTITLQAFVPDGETQRLTVSAGGRSVFSEGVKTGVHTIMLGREELKRAGAQGAERIELTFGVERLFIPSAFSLGSDNRELGIRLVCCDA</sequence>
<dbReference type="InterPro" id="IPR029063">
    <property type="entry name" value="SAM-dependent_MTases_sf"/>
</dbReference>
<proteinExistence type="predicted"/>
<evidence type="ECO:0000313" key="1">
    <source>
        <dbReference type="EMBL" id="ATQ70843.1"/>
    </source>
</evidence>
<dbReference type="AlphaFoldDB" id="A0A2D2D792"/>
<protein>
    <recommendedName>
        <fullName evidence="3">Class I SAM-dependent methyltransferase</fullName>
    </recommendedName>
</protein>
<organism evidence="1 2">
    <name type="scientific">Methylosinus trichosporium (strain ATCC 35070 / NCIMB 11131 / UNIQEM 75 / OB3b)</name>
    <dbReference type="NCBI Taxonomy" id="595536"/>
    <lineage>
        <taxon>Bacteria</taxon>
        <taxon>Pseudomonadati</taxon>
        <taxon>Pseudomonadota</taxon>
        <taxon>Alphaproteobacteria</taxon>
        <taxon>Hyphomicrobiales</taxon>
        <taxon>Methylocystaceae</taxon>
        <taxon>Methylosinus</taxon>
    </lineage>
</organism>
<dbReference type="EMBL" id="CP023739">
    <property type="protein sequence ID" value="ATQ70843.1"/>
    <property type="molecule type" value="Genomic_DNA"/>
</dbReference>